<name>A0A6J5LBW3_9CAUD</name>
<proteinExistence type="predicted"/>
<protein>
    <submittedName>
        <fullName evidence="1">Uncharacterized protein</fullName>
    </submittedName>
</protein>
<reference evidence="1" key="1">
    <citation type="submission" date="2020-04" db="EMBL/GenBank/DDBJ databases">
        <authorList>
            <person name="Chiriac C."/>
            <person name="Salcher M."/>
            <person name="Ghai R."/>
            <person name="Kavagutti S V."/>
        </authorList>
    </citation>
    <scope>NUCLEOTIDE SEQUENCE</scope>
</reference>
<accession>A0A6J5LBW3</accession>
<organism evidence="1">
    <name type="scientific">uncultured Caudovirales phage</name>
    <dbReference type="NCBI Taxonomy" id="2100421"/>
    <lineage>
        <taxon>Viruses</taxon>
        <taxon>Duplodnaviria</taxon>
        <taxon>Heunggongvirae</taxon>
        <taxon>Uroviricota</taxon>
        <taxon>Caudoviricetes</taxon>
        <taxon>Peduoviridae</taxon>
        <taxon>Maltschvirus</taxon>
        <taxon>Maltschvirus maltsch</taxon>
    </lineage>
</organism>
<gene>
    <name evidence="1" type="ORF">UFOVP120_37</name>
</gene>
<sequence length="195" mass="21978">MEGEKIRVGGRTLKLNADEVELAAEGDWRLVECTAYSKDGWKSLKLYLDRPEIKNVWRLGLHGSHYAKTKDGFLLQRFYPSMWNWVIACANGKRSSLPPDQVAPKATIVPSRINNFVIEKIEERGDKMAPLSHKPQTAQLGRYVVGMVAEEFGISDLEAKIYVNAMIAQGVIKFVMTDKHKRISGLRLGKEFSNG</sequence>
<evidence type="ECO:0000313" key="1">
    <source>
        <dbReference type="EMBL" id="CAB4130843.1"/>
    </source>
</evidence>
<dbReference type="EMBL" id="LR796242">
    <property type="protein sequence ID" value="CAB4130843.1"/>
    <property type="molecule type" value="Genomic_DNA"/>
</dbReference>